<reference evidence="5" key="1">
    <citation type="submission" date="2010-07" db="EMBL/GenBank/DDBJ databases">
        <title>The genome sequence of Gaeumannomyces graminis var. tritici strain R3-111a-1.</title>
        <authorList>
            <consortium name="The Broad Institute Genome Sequencing Platform"/>
            <person name="Ma L.-J."/>
            <person name="Dead R."/>
            <person name="Young S."/>
            <person name="Zeng Q."/>
            <person name="Koehrsen M."/>
            <person name="Alvarado L."/>
            <person name="Berlin A."/>
            <person name="Chapman S.B."/>
            <person name="Chen Z."/>
            <person name="Freedman E."/>
            <person name="Gellesch M."/>
            <person name="Goldberg J."/>
            <person name="Griggs A."/>
            <person name="Gujja S."/>
            <person name="Heilman E.R."/>
            <person name="Heiman D."/>
            <person name="Hepburn T."/>
            <person name="Howarth C."/>
            <person name="Jen D."/>
            <person name="Larson L."/>
            <person name="Mehta T."/>
            <person name="Neiman D."/>
            <person name="Pearson M."/>
            <person name="Roberts A."/>
            <person name="Saif S."/>
            <person name="Shea T."/>
            <person name="Shenoy N."/>
            <person name="Sisk P."/>
            <person name="Stolte C."/>
            <person name="Sykes S."/>
            <person name="Walk T."/>
            <person name="White J."/>
            <person name="Yandava C."/>
            <person name="Haas B."/>
            <person name="Nusbaum C."/>
            <person name="Birren B."/>
        </authorList>
    </citation>
    <scope>NUCLEOTIDE SEQUENCE [LARGE SCALE GENOMIC DNA]</scope>
    <source>
        <strain evidence="5">R3-111a-1</strain>
    </source>
</reference>
<organism evidence="3">
    <name type="scientific">Gaeumannomyces tritici (strain R3-111a-1)</name>
    <name type="common">Wheat and barley take-all root rot fungus</name>
    <name type="synonym">Gaeumannomyces graminis var. tritici</name>
    <dbReference type="NCBI Taxonomy" id="644352"/>
    <lineage>
        <taxon>Eukaryota</taxon>
        <taxon>Fungi</taxon>
        <taxon>Dikarya</taxon>
        <taxon>Ascomycota</taxon>
        <taxon>Pezizomycotina</taxon>
        <taxon>Sordariomycetes</taxon>
        <taxon>Sordariomycetidae</taxon>
        <taxon>Magnaporthales</taxon>
        <taxon>Magnaporthaceae</taxon>
        <taxon>Gaeumannomyces</taxon>
    </lineage>
</organism>
<feature type="compositionally biased region" description="Polar residues" evidence="1">
    <location>
        <begin position="521"/>
        <end position="548"/>
    </location>
</feature>
<name>J3NKY5_GAET3</name>
<feature type="compositionally biased region" description="Polar residues" evidence="1">
    <location>
        <begin position="383"/>
        <end position="395"/>
    </location>
</feature>
<feature type="compositionally biased region" description="Basic and acidic residues" evidence="1">
    <location>
        <begin position="632"/>
        <end position="643"/>
    </location>
</feature>
<dbReference type="HOGENOM" id="CLU_021647_0_0_1"/>
<evidence type="ECO:0000313" key="3">
    <source>
        <dbReference type="EMBL" id="EJT81952.1"/>
    </source>
</evidence>
<dbReference type="OrthoDB" id="5338458at2759"/>
<keyword evidence="5" id="KW-1185">Reference proteome</keyword>
<dbReference type="InterPro" id="IPR047092">
    <property type="entry name" value="AFUB_07903/YDR124W-like_hel"/>
</dbReference>
<feature type="region of interest" description="Disordered" evidence="1">
    <location>
        <begin position="411"/>
        <end position="480"/>
    </location>
</feature>
<reference evidence="4" key="4">
    <citation type="journal article" date="2015" name="G3 (Bethesda)">
        <title>Genome sequences of three phytopathogenic species of the Magnaporthaceae family of fungi.</title>
        <authorList>
            <person name="Okagaki L.H."/>
            <person name="Nunes C.C."/>
            <person name="Sailsbery J."/>
            <person name="Clay B."/>
            <person name="Brown D."/>
            <person name="John T."/>
            <person name="Oh Y."/>
            <person name="Young N."/>
            <person name="Fitzgerald M."/>
            <person name="Haas B.J."/>
            <person name="Zeng Q."/>
            <person name="Young S."/>
            <person name="Adiconis X."/>
            <person name="Fan L."/>
            <person name="Levin J.Z."/>
            <person name="Mitchell T.K."/>
            <person name="Okubara P.A."/>
            <person name="Farman M.L."/>
            <person name="Kohn L.M."/>
            <person name="Birren B."/>
            <person name="Ma L.-J."/>
            <person name="Dean R.A."/>
        </authorList>
    </citation>
    <scope>NUCLEOTIDE SEQUENCE</scope>
    <source>
        <strain evidence="4">R3-111a-1</strain>
    </source>
</reference>
<dbReference type="VEuPathDB" id="FungiDB:GGTG_01926"/>
<reference evidence="4" key="5">
    <citation type="submission" date="2018-04" db="UniProtKB">
        <authorList>
            <consortium name="EnsemblFungi"/>
        </authorList>
    </citation>
    <scope>IDENTIFICATION</scope>
    <source>
        <strain evidence="4">R3-111a-1</strain>
    </source>
</reference>
<feature type="compositionally biased region" description="Low complexity" evidence="1">
    <location>
        <begin position="605"/>
        <end position="614"/>
    </location>
</feature>
<dbReference type="eggNOG" id="ENOG502S0ES">
    <property type="taxonomic scope" value="Eukaryota"/>
</dbReference>
<dbReference type="Pfam" id="PF11001">
    <property type="entry name" value="AFUB_07903_YDR124W_hel"/>
    <property type="match status" value="1"/>
</dbReference>
<proteinExistence type="predicted"/>
<feature type="compositionally biased region" description="Basic residues" evidence="1">
    <location>
        <begin position="160"/>
        <end position="169"/>
    </location>
</feature>
<dbReference type="InterPro" id="IPR021264">
    <property type="entry name" value="AFUB_079030/YDR124W-like"/>
</dbReference>
<feature type="region of interest" description="Disordered" evidence="1">
    <location>
        <begin position="118"/>
        <end position="183"/>
    </location>
</feature>
<gene>
    <name evidence="4" type="primary">20342384</name>
    <name evidence="3" type="ORF">GGTG_01926</name>
</gene>
<dbReference type="PANTHER" id="PTHR36102">
    <property type="entry name" value="CHROMOSOME 10, WHOLE GENOME SHOTGUN SEQUENCE"/>
    <property type="match status" value="1"/>
</dbReference>
<feature type="compositionally biased region" description="Basic and acidic residues" evidence="1">
    <location>
        <begin position="361"/>
        <end position="381"/>
    </location>
</feature>
<reference evidence="3" key="2">
    <citation type="submission" date="2010-07" db="EMBL/GenBank/DDBJ databases">
        <authorList>
            <consortium name="The Broad Institute Genome Sequencing Platform"/>
            <consortium name="Broad Institute Genome Sequencing Center for Infectious Disease"/>
            <person name="Ma L.-J."/>
            <person name="Dead R."/>
            <person name="Young S."/>
            <person name="Zeng Q."/>
            <person name="Koehrsen M."/>
            <person name="Alvarado L."/>
            <person name="Berlin A."/>
            <person name="Chapman S.B."/>
            <person name="Chen Z."/>
            <person name="Freedman E."/>
            <person name="Gellesch M."/>
            <person name="Goldberg J."/>
            <person name="Griggs A."/>
            <person name="Gujja S."/>
            <person name="Heilman E.R."/>
            <person name="Heiman D."/>
            <person name="Hepburn T."/>
            <person name="Howarth C."/>
            <person name="Jen D."/>
            <person name="Larson L."/>
            <person name="Mehta T."/>
            <person name="Neiman D."/>
            <person name="Pearson M."/>
            <person name="Roberts A."/>
            <person name="Saif S."/>
            <person name="Shea T."/>
            <person name="Shenoy N."/>
            <person name="Sisk P."/>
            <person name="Stolte C."/>
            <person name="Sykes S."/>
            <person name="Walk T."/>
            <person name="White J."/>
            <person name="Yandava C."/>
            <person name="Haas B."/>
            <person name="Nusbaum C."/>
            <person name="Birren B."/>
        </authorList>
    </citation>
    <scope>NUCLEOTIDE SEQUENCE</scope>
    <source>
        <strain evidence="3">R3-111a-1</strain>
    </source>
</reference>
<feature type="domain" description="Subtelomeric hrmA-associated cluster protein AFUB-079030/YDR124W-like helical bundle" evidence="2">
    <location>
        <begin position="191"/>
        <end position="336"/>
    </location>
</feature>
<evidence type="ECO:0000256" key="1">
    <source>
        <dbReference type="SAM" id="MobiDB-lite"/>
    </source>
</evidence>
<feature type="compositionally biased region" description="Polar residues" evidence="1">
    <location>
        <begin position="499"/>
        <end position="508"/>
    </location>
</feature>
<feature type="region of interest" description="Disordered" evidence="1">
    <location>
        <begin position="361"/>
        <end position="399"/>
    </location>
</feature>
<dbReference type="GeneID" id="20342384"/>
<reference evidence="3" key="3">
    <citation type="submission" date="2010-09" db="EMBL/GenBank/DDBJ databases">
        <title>Annotation of Gaeumannomyces graminis var. tritici R3-111a-1.</title>
        <authorList>
            <consortium name="The Broad Institute Genome Sequencing Platform"/>
            <person name="Ma L.-J."/>
            <person name="Dead R."/>
            <person name="Young S.K."/>
            <person name="Zeng Q."/>
            <person name="Gargeya S."/>
            <person name="Fitzgerald M."/>
            <person name="Haas B."/>
            <person name="Abouelleil A."/>
            <person name="Alvarado L."/>
            <person name="Arachchi H.M."/>
            <person name="Berlin A."/>
            <person name="Brown A."/>
            <person name="Chapman S.B."/>
            <person name="Chen Z."/>
            <person name="Dunbar C."/>
            <person name="Freedman E."/>
            <person name="Gearin G."/>
            <person name="Gellesch M."/>
            <person name="Goldberg J."/>
            <person name="Griggs A."/>
            <person name="Gujja S."/>
            <person name="Heiman D."/>
            <person name="Howarth C."/>
            <person name="Larson L."/>
            <person name="Lui A."/>
            <person name="MacDonald P.J.P."/>
            <person name="Mehta T."/>
            <person name="Montmayeur A."/>
            <person name="Murphy C."/>
            <person name="Neiman D."/>
            <person name="Pearson M."/>
            <person name="Priest M."/>
            <person name="Roberts A."/>
            <person name="Saif S."/>
            <person name="Shea T."/>
            <person name="Shenoy N."/>
            <person name="Sisk P."/>
            <person name="Stolte C."/>
            <person name="Sykes S."/>
            <person name="Yandava C."/>
            <person name="Wortman J."/>
            <person name="Nusbaum C."/>
            <person name="Birren B."/>
        </authorList>
    </citation>
    <scope>NUCLEOTIDE SEQUENCE</scope>
    <source>
        <strain evidence="3">R3-111a-1</strain>
    </source>
</reference>
<dbReference type="AlphaFoldDB" id="J3NKY5"/>
<feature type="compositionally biased region" description="Low complexity" evidence="1">
    <location>
        <begin position="581"/>
        <end position="597"/>
    </location>
</feature>
<feature type="compositionally biased region" description="Low complexity" evidence="1">
    <location>
        <begin position="457"/>
        <end position="466"/>
    </location>
</feature>
<feature type="region of interest" description="Disordered" evidence="1">
    <location>
        <begin position="498"/>
        <end position="688"/>
    </location>
</feature>
<evidence type="ECO:0000259" key="2">
    <source>
        <dbReference type="Pfam" id="PF11001"/>
    </source>
</evidence>
<dbReference type="PANTHER" id="PTHR36102:SF1">
    <property type="entry name" value="YDR124W-LIKE HELICAL BUNDLE DOMAIN-CONTAINING PROTEIN"/>
    <property type="match status" value="1"/>
</dbReference>
<feature type="region of interest" description="Disordered" evidence="1">
    <location>
        <begin position="703"/>
        <end position="751"/>
    </location>
</feature>
<dbReference type="EnsemblFungi" id="EJT81952">
    <property type="protein sequence ID" value="EJT81952"/>
    <property type="gene ID" value="GGTG_01926"/>
</dbReference>
<sequence length="751" mass="83954">MVRDMYQREYNRAPQWAADTRFSGMEPGCGDDSRYHDAPVTTIGAALRERCKIPAEKYFVAAILDNGRLVYYGGPDEWHKTEMASFFDPRQFEMAAKRHYPAGLALDDVDQGFDDPYRPGEYTSRSRPFARRPGAHSANPFGSLSHGYGEDDSIGSGQMKARKRARNHLHREGDAEEEAPAPKPHKEILAGDSQQIWDFCDTRFKNLQQTACKLVAKAWIKLVEPKKQSTHPYTGSDEKAPGWWPKPWGPNKDEKVRHKEPDHLYKKERVHLLNHILSIIVEPIHKQHPDIQKLQLNVTKLEEATNEALSAFFMDKDNLGNAKKKPYLKEIFKVAKAQERFKNGEVDDNYTVWVMADDKFPDDWQSGDEHTTASVKQEEAQRQPGQTTGPSSHASPQRAAVVTHGLLATAHGLPQTPAGSDHSPTVGPPMQPQHTGGGGNPFMNEIPVRGQQPPLPHQHQQQHPQQQPLPPGSILTSADLGPAPEVHQYVDATPIHHAPSSQSLQDMYSTAPGHSRRPSSLFPSPTDYPNATSAGSGATMYQQWSQSQHVPGPPTPHSGPGSTVMYAFAPQPAPPPPLPPQQQQQQSQQQQQQQQQQQPPPHQPHQPQQQAPQHPHSHQRQHPHQHQHQHQHHDQHQQHDQHPHQHQHQHQQQQQQQQAPPPPPPPQIQAPYVAQSGPVQVAQVPPHPQQSYLGPAYVVDGIPRDTYDPQGQNMYRTAPINLPPGGVSSAPSYPNYLSPHDARNMPGGPRT</sequence>
<evidence type="ECO:0000313" key="4">
    <source>
        <dbReference type="EnsemblFungi" id="EJT81952"/>
    </source>
</evidence>
<dbReference type="EMBL" id="GL385395">
    <property type="protein sequence ID" value="EJT81952.1"/>
    <property type="molecule type" value="Genomic_DNA"/>
</dbReference>
<feature type="compositionally biased region" description="Pro residues" evidence="1">
    <location>
        <begin position="571"/>
        <end position="580"/>
    </location>
</feature>
<accession>J3NKY5</accession>
<dbReference type="STRING" id="644352.J3NKY5"/>
<dbReference type="Proteomes" id="UP000006039">
    <property type="component" value="Unassembled WGS sequence"/>
</dbReference>
<protein>
    <recommendedName>
        <fullName evidence="2">Subtelomeric hrmA-associated cluster protein AFUB-079030/YDR124W-like helical bundle domain-containing protein</fullName>
    </recommendedName>
</protein>
<dbReference type="RefSeq" id="XP_009217961.1">
    <property type="nucleotide sequence ID" value="XM_009219697.1"/>
</dbReference>
<feature type="compositionally biased region" description="Basic residues" evidence="1">
    <location>
        <begin position="615"/>
        <end position="631"/>
    </location>
</feature>
<feature type="compositionally biased region" description="Pro residues" evidence="1">
    <location>
        <begin position="659"/>
        <end position="668"/>
    </location>
</feature>
<evidence type="ECO:0000313" key="5">
    <source>
        <dbReference type="Proteomes" id="UP000006039"/>
    </source>
</evidence>